<name>A0ABS8Z987_9PSEU</name>
<proteinExistence type="predicted"/>
<comment type="caution">
    <text evidence="4">The sequence shown here is derived from an EMBL/GenBank/DDBJ whole genome shotgun (WGS) entry which is preliminary data.</text>
</comment>
<reference evidence="4 5" key="1">
    <citation type="submission" date="2021-12" db="EMBL/GenBank/DDBJ databases">
        <title>Genome sequence of Kibdelosporangium philippinense ATCC 49844.</title>
        <authorList>
            <person name="Fedorov E.A."/>
            <person name="Omeragic M."/>
            <person name="Shalygina K.F."/>
            <person name="Maclea K.S."/>
        </authorList>
    </citation>
    <scope>NUCLEOTIDE SEQUENCE [LARGE SCALE GENOMIC DNA]</scope>
    <source>
        <strain evidence="4 5">ATCC 49844</strain>
    </source>
</reference>
<feature type="chain" id="PRO_5046033740" evidence="2">
    <location>
        <begin position="20"/>
        <end position="177"/>
    </location>
</feature>
<feature type="region of interest" description="Disordered" evidence="1">
    <location>
        <begin position="16"/>
        <end position="37"/>
    </location>
</feature>
<protein>
    <submittedName>
        <fullName evidence="4">DUF4232 domain-containing protein</fullName>
    </submittedName>
</protein>
<organism evidence="4 5">
    <name type="scientific">Kibdelosporangium philippinense</name>
    <dbReference type="NCBI Taxonomy" id="211113"/>
    <lineage>
        <taxon>Bacteria</taxon>
        <taxon>Bacillati</taxon>
        <taxon>Actinomycetota</taxon>
        <taxon>Actinomycetes</taxon>
        <taxon>Pseudonocardiales</taxon>
        <taxon>Pseudonocardiaceae</taxon>
        <taxon>Kibdelosporangium</taxon>
    </lineage>
</organism>
<keyword evidence="5" id="KW-1185">Reference proteome</keyword>
<evidence type="ECO:0000259" key="3">
    <source>
        <dbReference type="Pfam" id="PF14016"/>
    </source>
</evidence>
<feature type="domain" description="DUF4232" evidence="3">
    <location>
        <begin position="44"/>
        <end position="172"/>
    </location>
</feature>
<evidence type="ECO:0000256" key="1">
    <source>
        <dbReference type="SAM" id="MobiDB-lite"/>
    </source>
</evidence>
<accession>A0ABS8Z987</accession>
<sequence>MRTAIILTLLLLTACTAPEPTPTPPQPTTTSQPPPTGLVIRPAYTDAAMGIRVLDIHLTNYGPDTTQINGYPDIRILDKDRQPITATIGHGSSDISTMDAAFNAPPQPLTLEPGQSARVGLLWRNLVTEPDRTATHGVYLDIAPTLGATYQRIEPDGGIDLGNTTKLGLSAWTKLTQ</sequence>
<dbReference type="EMBL" id="JAJVCN010000001">
    <property type="protein sequence ID" value="MCE7004097.1"/>
    <property type="molecule type" value="Genomic_DNA"/>
</dbReference>
<dbReference type="PROSITE" id="PS51257">
    <property type="entry name" value="PROKAR_LIPOPROTEIN"/>
    <property type="match status" value="1"/>
</dbReference>
<gene>
    <name evidence="4" type="ORF">LWC34_14825</name>
</gene>
<dbReference type="InterPro" id="IPR025326">
    <property type="entry name" value="DUF4232"/>
</dbReference>
<evidence type="ECO:0000313" key="4">
    <source>
        <dbReference type="EMBL" id="MCE7004097.1"/>
    </source>
</evidence>
<evidence type="ECO:0000256" key="2">
    <source>
        <dbReference type="SAM" id="SignalP"/>
    </source>
</evidence>
<dbReference type="Pfam" id="PF14016">
    <property type="entry name" value="DUF4232"/>
    <property type="match status" value="1"/>
</dbReference>
<feature type="compositionally biased region" description="Pro residues" evidence="1">
    <location>
        <begin position="19"/>
        <end position="36"/>
    </location>
</feature>
<evidence type="ECO:0000313" key="5">
    <source>
        <dbReference type="Proteomes" id="UP001521150"/>
    </source>
</evidence>
<dbReference type="Proteomes" id="UP001521150">
    <property type="component" value="Unassembled WGS sequence"/>
</dbReference>
<dbReference type="RefSeq" id="WP_233725637.1">
    <property type="nucleotide sequence ID" value="NZ_JAJVCN010000001.1"/>
</dbReference>
<feature type="signal peptide" evidence="2">
    <location>
        <begin position="1"/>
        <end position="19"/>
    </location>
</feature>
<keyword evidence="2" id="KW-0732">Signal</keyword>